<dbReference type="InterPro" id="IPR010982">
    <property type="entry name" value="Lambda_DNA-bd_dom_sf"/>
</dbReference>
<evidence type="ECO:0000313" key="3">
    <source>
        <dbReference type="Proteomes" id="UP001652409"/>
    </source>
</evidence>
<keyword evidence="3" id="KW-1185">Reference proteome</keyword>
<protein>
    <submittedName>
        <fullName evidence="2">Helix-turn-helix transcriptional regulator</fullName>
    </submittedName>
</protein>
<dbReference type="PROSITE" id="PS50943">
    <property type="entry name" value="HTH_CROC1"/>
    <property type="match status" value="1"/>
</dbReference>
<accession>A0ABT2TYA0</accession>
<feature type="domain" description="HTH cro/C1-type" evidence="1">
    <location>
        <begin position="50"/>
        <end position="69"/>
    </location>
</feature>
<reference evidence="2 3" key="1">
    <citation type="journal article" date="2021" name="ISME Commun">
        <title>Automated analysis of genomic sequences facilitates high-throughput and comprehensive description of bacteria.</title>
        <authorList>
            <person name="Hitch T.C.A."/>
        </authorList>
    </citation>
    <scope>NUCLEOTIDE SEQUENCE [LARGE SCALE GENOMIC DNA]</scope>
    <source>
        <strain evidence="2 3">Sanger_23</strain>
    </source>
</reference>
<organism evidence="2 3">
    <name type="scientific">Blautia ammoniilytica</name>
    <dbReference type="NCBI Taxonomy" id="2981782"/>
    <lineage>
        <taxon>Bacteria</taxon>
        <taxon>Bacillati</taxon>
        <taxon>Bacillota</taxon>
        <taxon>Clostridia</taxon>
        <taxon>Lachnospirales</taxon>
        <taxon>Lachnospiraceae</taxon>
        <taxon>Blautia</taxon>
    </lineage>
</organism>
<gene>
    <name evidence="2" type="ORF">OCV61_17665</name>
</gene>
<comment type="caution">
    <text evidence="2">The sequence shown here is derived from an EMBL/GenBank/DDBJ whole genome shotgun (WGS) entry which is preliminary data.</text>
</comment>
<dbReference type="RefSeq" id="WP_158422856.1">
    <property type="nucleotide sequence ID" value="NZ_JAOQJL010000056.1"/>
</dbReference>
<dbReference type="EMBL" id="JAOQJL010000056">
    <property type="protein sequence ID" value="MCU6767196.1"/>
    <property type="molecule type" value="Genomic_DNA"/>
</dbReference>
<sequence>MAARTNNKTPLGRFILKTLYLKGKNQAWLAEQIQVKPNHICILCSKVICPKPETLFKLADALDVSIEELYRAVAENAEIKMK</sequence>
<proteinExistence type="predicted"/>
<dbReference type="Pfam" id="PF01381">
    <property type="entry name" value="HTH_3"/>
    <property type="match status" value="1"/>
</dbReference>
<evidence type="ECO:0000259" key="1">
    <source>
        <dbReference type="PROSITE" id="PS50943"/>
    </source>
</evidence>
<dbReference type="CDD" id="cd00093">
    <property type="entry name" value="HTH_XRE"/>
    <property type="match status" value="1"/>
</dbReference>
<dbReference type="InterPro" id="IPR001387">
    <property type="entry name" value="Cro/C1-type_HTH"/>
</dbReference>
<dbReference type="Proteomes" id="UP001652409">
    <property type="component" value="Unassembled WGS sequence"/>
</dbReference>
<name>A0ABT2TYA0_9FIRM</name>
<dbReference type="SUPFAM" id="SSF47413">
    <property type="entry name" value="lambda repressor-like DNA-binding domains"/>
    <property type="match status" value="1"/>
</dbReference>
<evidence type="ECO:0000313" key="2">
    <source>
        <dbReference type="EMBL" id="MCU6767196.1"/>
    </source>
</evidence>
<dbReference type="Gene3D" id="1.10.260.40">
    <property type="entry name" value="lambda repressor-like DNA-binding domains"/>
    <property type="match status" value="1"/>
</dbReference>